<evidence type="ECO:0000259" key="3">
    <source>
        <dbReference type="Pfam" id="PF10348"/>
    </source>
</evidence>
<gene>
    <name evidence="5" type="ORF">DM02DRAFT_704141</name>
</gene>
<evidence type="ECO:0000313" key="5">
    <source>
        <dbReference type="EMBL" id="PVI01778.1"/>
    </source>
</evidence>
<feature type="transmembrane region" description="Helical" evidence="2">
    <location>
        <begin position="482"/>
        <end position="506"/>
    </location>
</feature>
<dbReference type="Proteomes" id="UP000244855">
    <property type="component" value="Unassembled WGS sequence"/>
</dbReference>
<feature type="region of interest" description="Disordered" evidence="1">
    <location>
        <begin position="146"/>
        <end position="166"/>
    </location>
</feature>
<feature type="transmembrane region" description="Helical" evidence="2">
    <location>
        <begin position="211"/>
        <end position="229"/>
    </location>
</feature>
<feature type="transmembrane region" description="Helical" evidence="2">
    <location>
        <begin position="249"/>
        <end position="271"/>
    </location>
</feature>
<dbReference type="PANTHER" id="PTHR31685">
    <property type="entry name" value="INTEGRAL MEMBRANE PROTEIN (AFU_ORTHOLOGUE AFUA_6G12730)-RELATED"/>
    <property type="match status" value="1"/>
</dbReference>
<dbReference type="EMBL" id="KZ805352">
    <property type="protein sequence ID" value="PVI01778.1"/>
    <property type="molecule type" value="Genomic_DNA"/>
</dbReference>
<dbReference type="PANTHER" id="PTHR31685:SF3">
    <property type="entry name" value="INTEGRAL MEMBRANE PROTEIN (AFU_ORTHOLOGUE AFUA_6G12730)"/>
    <property type="match status" value="1"/>
</dbReference>
<keyword evidence="2" id="KW-1133">Transmembrane helix</keyword>
<dbReference type="OrthoDB" id="4005299at2759"/>
<keyword evidence="2" id="KW-0472">Membrane</keyword>
<feature type="compositionally biased region" description="Acidic residues" evidence="1">
    <location>
        <begin position="153"/>
        <end position="164"/>
    </location>
</feature>
<dbReference type="Pfam" id="PF10355">
    <property type="entry name" value="Ytp1"/>
    <property type="match status" value="1"/>
</dbReference>
<feature type="domain" description="Protein YTP1-like C-terminal" evidence="4">
    <location>
        <begin position="216"/>
        <end position="508"/>
    </location>
</feature>
<feature type="transmembrane region" description="Helical" evidence="2">
    <location>
        <begin position="328"/>
        <end position="347"/>
    </location>
</feature>
<feature type="transmembrane region" description="Helical" evidence="2">
    <location>
        <begin position="415"/>
        <end position="436"/>
    </location>
</feature>
<dbReference type="AlphaFoldDB" id="A0A2V1DTY2"/>
<evidence type="ECO:0008006" key="7">
    <source>
        <dbReference type="Google" id="ProtNLM"/>
    </source>
</evidence>
<protein>
    <recommendedName>
        <fullName evidence="7">Integral membrane protein</fullName>
    </recommendedName>
</protein>
<feature type="transmembrane region" description="Helical" evidence="2">
    <location>
        <begin position="96"/>
        <end position="114"/>
    </location>
</feature>
<accession>A0A2V1DTY2</accession>
<feature type="transmembrane region" description="Helical" evidence="2">
    <location>
        <begin position="65"/>
        <end position="84"/>
    </location>
</feature>
<evidence type="ECO:0000259" key="4">
    <source>
        <dbReference type="Pfam" id="PF10355"/>
    </source>
</evidence>
<feature type="transmembrane region" description="Helical" evidence="2">
    <location>
        <begin position="384"/>
        <end position="403"/>
    </location>
</feature>
<sequence>MQNHTVTSTMKMTAATNSTSYFRLVAHRDVMIAHIILMTSAWAIFLPVAVMLSISNSPTRIPVQLIFTLTNAFGALLGAVFSHQTPELYAGQKHSPVGWVGIVSSIVWLALTVVPKDDVKKSSYSENCQLYRQSYEALLRSSHSSSSESEHEYAEDDLDSIPEENTDKKLEQPDRLSAFTARAIYSKAMAWMASKYPLQALQILRAIFDRTILVLGFICIVTGVIVFSGSFRGIHVFNGLAHSIKGGIFFWYGLLTFGRWLGCLADFGWAWNQRPGKAVVGSRAARMPSMEFFESATMCFYGVTNVWLEHLSNTDGAWRPRDLEHVAIAFLFFGGGLVGMLINSVSLRKLTMAHLRSLINRRTNTNTEADQEASLLPDQLQLSINPIPAILLFLLGFMMSSHHQPSKISTMLHMLWGRTFMVAAFSRLATYAILYLRPPTSCIPPRPPTELVASFCIIAGGLLLMLSNTSTIEALEYHNLDAMFIFTNVVGLTAIVMAWEAVCLAIKGWGLKQ</sequence>
<dbReference type="Pfam" id="PF10348">
    <property type="entry name" value="DUF2427"/>
    <property type="match status" value="1"/>
</dbReference>
<evidence type="ECO:0000256" key="1">
    <source>
        <dbReference type="SAM" id="MobiDB-lite"/>
    </source>
</evidence>
<dbReference type="InterPro" id="IPR018825">
    <property type="entry name" value="DUF2427"/>
</dbReference>
<evidence type="ECO:0000256" key="2">
    <source>
        <dbReference type="SAM" id="Phobius"/>
    </source>
</evidence>
<dbReference type="STRING" id="97972.A0A2V1DTY2"/>
<evidence type="ECO:0000313" key="6">
    <source>
        <dbReference type="Proteomes" id="UP000244855"/>
    </source>
</evidence>
<feature type="transmembrane region" description="Helical" evidence="2">
    <location>
        <begin position="292"/>
        <end position="308"/>
    </location>
</feature>
<dbReference type="InterPro" id="IPR018827">
    <property type="entry name" value="YTP1_C"/>
</dbReference>
<name>A0A2V1DTY2_9PLEO</name>
<keyword evidence="2" id="KW-0812">Transmembrane</keyword>
<keyword evidence="6" id="KW-1185">Reference proteome</keyword>
<feature type="transmembrane region" description="Helical" evidence="2">
    <location>
        <begin position="31"/>
        <end position="53"/>
    </location>
</feature>
<organism evidence="5 6">
    <name type="scientific">Periconia macrospinosa</name>
    <dbReference type="NCBI Taxonomy" id="97972"/>
    <lineage>
        <taxon>Eukaryota</taxon>
        <taxon>Fungi</taxon>
        <taxon>Dikarya</taxon>
        <taxon>Ascomycota</taxon>
        <taxon>Pezizomycotina</taxon>
        <taxon>Dothideomycetes</taxon>
        <taxon>Pleosporomycetidae</taxon>
        <taxon>Pleosporales</taxon>
        <taxon>Massarineae</taxon>
        <taxon>Periconiaceae</taxon>
        <taxon>Periconia</taxon>
    </lineage>
</organism>
<reference evidence="5 6" key="1">
    <citation type="journal article" date="2018" name="Sci. Rep.">
        <title>Comparative genomics provides insights into the lifestyle and reveals functional heterogeneity of dark septate endophytic fungi.</title>
        <authorList>
            <person name="Knapp D.G."/>
            <person name="Nemeth J.B."/>
            <person name="Barry K."/>
            <person name="Hainaut M."/>
            <person name="Henrissat B."/>
            <person name="Johnson J."/>
            <person name="Kuo A."/>
            <person name="Lim J.H.P."/>
            <person name="Lipzen A."/>
            <person name="Nolan M."/>
            <person name="Ohm R.A."/>
            <person name="Tamas L."/>
            <person name="Grigoriev I.V."/>
            <person name="Spatafora J.W."/>
            <person name="Nagy L.G."/>
            <person name="Kovacs G.M."/>
        </authorList>
    </citation>
    <scope>NUCLEOTIDE SEQUENCE [LARGE SCALE GENOMIC DNA]</scope>
    <source>
        <strain evidence="5 6">DSE2036</strain>
    </source>
</reference>
<feature type="transmembrane region" description="Helical" evidence="2">
    <location>
        <begin position="448"/>
        <end position="467"/>
    </location>
</feature>
<proteinExistence type="predicted"/>
<feature type="domain" description="DUF2427" evidence="3">
    <location>
        <begin position="16"/>
        <end position="114"/>
    </location>
</feature>